<proteinExistence type="predicted"/>
<protein>
    <submittedName>
        <fullName evidence="2">Uncharacterized protein</fullName>
    </submittedName>
</protein>
<name>A0ABU6S1S5_9FABA</name>
<dbReference type="EMBL" id="JASCZI010040464">
    <property type="protein sequence ID" value="MED6130051.1"/>
    <property type="molecule type" value="Genomic_DNA"/>
</dbReference>
<feature type="non-terminal residue" evidence="2">
    <location>
        <position position="1"/>
    </location>
</feature>
<keyword evidence="3" id="KW-1185">Reference proteome</keyword>
<reference evidence="2 3" key="1">
    <citation type="journal article" date="2023" name="Plants (Basel)">
        <title>Bridging the Gap: Combining Genomics and Transcriptomics Approaches to Understand Stylosanthes scabra, an Orphan Legume from the Brazilian Caatinga.</title>
        <authorList>
            <person name="Ferreira-Neto J.R.C."/>
            <person name="da Silva M.D."/>
            <person name="Binneck E."/>
            <person name="de Melo N.F."/>
            <person name="da Silva R.H."/>
            <person name="de Melo A.L.T.M."/>
            <person name="Pandolfi V."/>
            <person name="Bustamante F.O."/>
            <person name="Brasileiro-Vidal A.C."/>
            <person name="Benko-Iseppon A.M."/>
        </authorList>
    </citation>
    <scope>NUCLEOTIDE SEQUENCE [LARGE SCALE GENOMIC DNA]</scope>
    <source>
        <tissue evidence="2">Leaves</tissue>
    </source>
</reference>
<feature type="region of interest" description="Disordered" evidence="1">
    <location>
        <begin position="1"/>
        <end position="21"/>
    </location>
</feature>
<evidence type="ECO:0000313" key="2">
    <source>
        <dbReference type="EMBL" id="MED6130051.1"/>
    </source>
</evidence>
<sequence>RFGSITQRSRLAVSRGGGGNPLLPRFTQFAMGMNGFVSGNLVGHHSSLGYGFGVFKFLRRLNSSYG</sequence>
<accession>A0ABU6S1S5</accession>
<evidence type="ECO:0000256" key="1">
    <source>
        <dbReference type="SAM" id="MobiDB-lite"/>
    </source>
</evidence>
<comment type="caution">
    <text evidence="2">The sequence shown here is derived from an EMBL/GenBank/DDBJ whole genome shotgun (WGS) entry which is preliminary data.</text>
</comment>
<evidence type="ECO:0000313" key="3">
    <source>
        <dbReference type="Proteomes" id="UP001341840"/>
    </source>
</evidence>
<gene>
    <name evidence="2" type="ORF">PIB30_114282</name>
</gene>
<organism evidence="2 3">
    <name type="scientific">Stylosanthes scabra</name>
    <dbReference type="NCBI Taxonomy" id="79078"/>
    <lineage>
        <taxon>Eukaryota</taxon>
        <taxon>Viridiplantae</taxon>
        <taxon>Streptophyta</taxon>
        <taxon>Embryophyta</taxon>
        <taxon>Tracheophyta</taxon>
        <taxon>Spermatophyta</taxon>
        <taxon>Magnoliopsida</taxon>
        <taxon>eudicotyledons</taxon>
        <taxon>Gunneridae</taxon>
        <taxon>Pentapetalae</taxon>
        <taxon>rosids</taxon>
        <taxon>fabids</taxon>
        <taxon>Fabales</taxon>
        <taxon>Fabaceae</taxon>
        <taxon>Papilionoideae</taxon>
        <taxon>50 kb inversion clade</taxon>
        <taxon>dalbergioids sensu lato</taxon>
        <taxon>Dalbergieae</taxon>
        <taxon>Pterocarpus clade</taxon>
        <taxon>Stylosanthes</taxon>
    </lineage>
</organism>
<dbReference type="Proteomes" id="UP001341840">
    <property type="component" value="Unassembled WGS sequence"/>
</dbReference>